<dbReference type="AlphaFoldDB" id="A0A0C5BWA3"/>
<dbReference type="KEGG" id="nid:NPIRD3C_0031"/>
<name>A0A0C5BWA3_9ARCH</name>
<keyword evidence="3" id="KW-0812">Transmembrane</keyword>
<dbReference type="GeneID" id="41599205"/>
<dbReference type="PATRIC" id="fig|1582439.9.peg.31"/>
<dbReference type="EMBL" id="CP010868">
    <property type="protein sequence ID" value="AJM91255.1"/>
    <property type="molecule type" value="Genomic_DNA"/>
</dbReference>
<keyword evidence="5" id="KW-0472">Membrane</keyword>
<reference evidence="7 8" key="2">
    <citation type="journal article" date="2016" name="ISME J.">
        <title>Physiological and genomic characterization of two novel marine thaumarchaeal strains indicates niche differentiation.</title>
        <authorList>
            <person name="Bayer B."/>
            <person name="Vojvoda J."/>
            <person name="Offre P."/>
            <person name="Alves R.J."/>
            <person name="Elisabeth N.H."/>
            <person name="Garcia J.A."/>
            <person name="Volland J.M."/>
            <person name="Srivastava A."/>
            <person name="Schleper C."/>
            <person name="Herndl G.J."/>
        </authorList>
    </citation>
    <scope>NUCLEOTIDE SEQUENCE [LARGE SCALE GENOMIC DNA]</scope>
    <source>
        <strain evidence="7 8">D3C</strain>
    </source>
</reference>
<dbReference type="InterPro" id="IPR005331">
    <property type="entry name" value="Sulfotransferase"/>
</dbReference>
<evidence type="ECO:0000256" key="6">
    <source>
        <dbReference type="ARBA" id="ARBA00023180"/>
    </source>
</evidence>
<sequence>MDSPIQIEYKLRDKDTLYFLHIPKTAGGTLISYLDENFDLDQICRKHYWSEWFDDIPRDFSRYRLYRGELGVSLNKFLNKKPMYLTVLRDPLKRTISHFETLRRVLGPAVIDFFSKSNEISDFITDPHYGLMLKNVQTRYLSLELDVPKILESIEYRSKDFLIESISEFLSPNLSDSELIQIAKKNLASSAFVGIVEKFEESLFLLYYTFGWKPKKTNLQKNKSNTPINQKEISEKTISKILDFNKLDKELYEYGKNIFEKRYSLMVNTLKEKYYESKFNNISFNEMMYELLEKNYEERTYRDTNNTNQIELYFHKKLVGTGWHSRENHNDTGKIFRWTGPEKISTIDLPLSRENDLIIEFRVLMSITPEILKNLKVKINNYEINLKILFNNQGITTFQGIISKHILQNGKNFSVLSFHVPKTLSPHDINKNLADKRKIGMAIDYIKIKSIV</sequence>
<reference evidence="8" key="1">
    <citation type="submission" date="2015-02" db="EMBL/GenBank/DDBJ databases">
        <title>Characterization of two novel Thaumarchaeota isolated from the Northern Adriatic Sea.</title>
        <authorList>
            <person name="Bayer B."/>
            <person name="Vojvoda J."/>
            <person name="Offre P."/>
            <person name="Srivastava A."/>
            <person name="Elisabeth N."/>
            <person name="Garcia J.A.L."/>
            <person name="Schleper C."/>
            <person name="Herndl G.J."/>
        </authorList>
    </citation>
    <scope>NUCLEOTIDE SEQUENCE [LARGE SCALE GENOMIC DNA]</scope>
    <source>
        <strain evidence="8">D3C</strain>
    </source>
</reference>
<dbReference type="PANTHER" id="PTHR12812:SF0">
    <property type="entry name" value="HEPARAN-SULFATE 6-O-SULFOTRANSFERASE"/>
    <property type="match status" value="1"/>
</dbReference>
<dbReference type="STRING" id="1582439.NPIRD3C_0031"/>
<keyword evidence="8" id="KW-1185">Reference proteome</keyword>
<dbReference type="GO" id="GO:0017095">
    <property type="term" value="F:heparan sulfate 6-sulfotransferase activity"/>
    <property type="evidence" value="ECO:0007669"/>
    <property type="project" value="TreeGrafter"/>
</dbReference>
<comment type="subcellular location">
    <subcellularLocation>
        <location evidence="1">Membrane</location>
        <topology evidence="1">Single-pass membrane protein</topology>
    </subcellularLocation>
</comment>
<evidence type="ECO:0000313" key="7">
    <source>
        <dbReference type="EMBL" id="AJM91255.1"/>
    </source>
</evidence>
<protein>
    <recommendedName>
        <fullName evidence="9">Sulfotransferase family protein</fullName>
    </recommendedName>
</protein>
<dbReference type="OrthoDB" id="384064at2157"/>
<reference evidence="7 8" key="3">
    <citation type="journal article" date="2019" name="Int. J. Syst. Evol. Microbiol.">
        <title>Nitrosopumilus adriaticus sp. nov. and Nitrosopumilus piranensis sp. nov., two ammonia-oxidizing archaea from the Adriatic Sea and members of the class Nitrososphaeria.</title>
        <authorList>
            <person name="Bayer B."/>
            <person name="Vojvoda J."/>
            <person name="Reinthaler T."/>
            <person name="Reyes C."/>
            <person name="Pinto M."/>
            <person name="Herndl G.J."/>
        </authorList>
    </citation>
    <scope>NUCLEOTIDE SEQUENCE [LARGE SCALE GENOMIC DNA]</scope>
    <source>
        <strain evidence="7 8">D3C</strain>
    </source>
</reference>
<dbReference type="HOGENOM" id="CLU_043027_0_0_2"/>
<dbReference type="GO" id="GO:0016020">
    <property type="term" value="C:membrane"/>
    <property type="evidence" value="ECO:0007669"/>
    <property type="project" value="UniProtKB-SubCell"/>
</dbReference>
<dbReference type="PANTHER" id="PTHR12812">
    <property type="entry name" value="HEPARAN SULFATE 6-O-SULFOTRANSFERASE 3"/>
    <property type="match status" value="1"/>
</dbReference>
<keyword evidence="2" id="KW-0808">Transferase</keyword>
<proteinExistence type="predicted"/>
<accession>A0A0C5BWA3</accession>
<dbReference type="InterPro" id="IPR010635">
    <property type="entry name" value="Heparan_SO4-6-sulfoTrfase"/>
</dbReference>
<evidence type="ECO:0000256" key="2">
    <source>
        <dbReference type="ARBA" id="ARBA00022679"/>
    </source>
</evidence>
<dbReference type="Gene3D" id="3.40.50.300">
    <property type="entry name" value="P-loop containing nucleotide triphosphate hydrolases"/>
    <property type="match status" value="1"/>
</dbReference>
<evidence type="ECO:0000313" key="8">
    <source>
        <dbReference type="Proteomes" id="UP000032027"/>
    </source>
</evidence>
<evidence type="ECO:0000256" key="4">
    <source>
        <dbReference type="ARBA" id="ARBA00022989"/>
    </source>
</evidence>
<evidence type="ECO:0000256" key="3">
    <source>
        <dbReference type="ARBA" id="ARBA00022692"/>
    </source>
</evidence>
<keyword evidence="6" id="KW-0325">Glycoprotein</keyword>
<dbReference type="Pfam" id="PF03567">
    <property type="entry name" value="Sulfotransfer_2"/>
    <property type="match status" value="1"/>
</dbReference>
<keyword evidence="4" id="KW-1133">Transmembrane helix</keyword>
<dbReference type="RefSeq" id="WP_148702285.1">
    <property type="nucleotide sequence ID" value="NZ_CP010868.1"/>
</dbReference>
<gene>
    <name evidence="7" type="ORF">NPIRD3C_0031</name>
</gene>
<evidence type="ECO:0008006" key="9">
    <source>
        <dbReference type="Google" id="ProtNLM"/>
    </source>
</evidence>
<evidence type="ECO:0000256" key="5">
    <source>
        <dbReference type="ARBA" id="ARBA00023136"/>
    </source>
</evidence>
<organism evidence="7 8">
    <name type="scientific">Nitrosopumilus piranensis</name>
    <dbReference type="NCBI Taxonomy" id="1582439"/>
    <lineage>
        <taxon>Archaea</taxon>
        <taxon>Nitrososphaerota</taxon>
        <taxon>Nitrososphaeria</taxon>
        <taxon>Nitrosopumilales</taxon>
        <taxon>Nitrosopumilaceae</taxon>
        <taxon>Nitrosopumilus</taxon>
    </lineage>
</organism>
<evidence type="ECO:0000256" key="1">
    <source>
        <dbReference type="ARBA" id="ARBA00004167"/>
    </source>
</evidence>
<dbReference type="InterPro" id="IPR027417">
    <property type="entry name" value="P-loop_NTPase"/>
</dbReference>
<dbReference type="Proteomes" id="UP000032027">
    <property type="component" value="Chromosome"/>
</dbReference>